<dbReference type="InParanoid" id="N1JJS9"/>
<feature type="domain" description="Pyrroline-5-carboxylate reductase dimerisation" evidence="3">
    <location>
        <begin position="227"/>
        <end position="324"/>
    </location>
</feature>
<reference evidence="4 5" key="1">
    <citation type="journal article" date="2010" name="Science">
        <title>Genome expansion and gene loss in powdery mildew fungi reveal tradeoffs in extreme parasitism.</title>
        <authorList>
            <person name="Spanu P.D."/>
            <person name="Abbott J.C."/>
            <person name="Amselem J."/>
            <person name="Burgis T.A."/>
            <person name="Soanes D.M."/>
            <person name="Stueber K."/>
            <person name="Ver Loren van Themaat E."/>
            <person name="Brown J.K.M."/>
            <person name="Butcher S.A."/>
            <person name="Gurr S.J."/>
            <person name="Lebrun M.-H."/>
            <person name="Ridout C.J."/>
            <person name="Schulze-Lefert P."/>
            <person name="Talbot N.J."/>
            <person name="Ahmadinejad N."/>
            <person name="Ametz C."/>
            <person name="Barton G.R."/>
            <person name="Benjdia M."/>
            <person name="Bidzinski P."/>
            <person name="Bindschedler L.V."/>
            <person name="Both M."/>
            <person name="Brewer M.T."/>
            <person name="Cadle-Davidson L."/>
            <person name="Cadle-Davidson M.M."/>
            <person name="Collemare J."/>
            <person name="Cramer R."/>
            <person name="Frenkel O."/>
            <person name="Godfrey D."/>
            <person name="Harriman J."/>
            <person name="Hoede C."/>
            <person name="King B.C."/>
            <person name="Klages S."/>
            <person name="Kleemann J."/>
            <person name="Knoll D."/>
            <person name="Koti P.S."/>
            <person name="Kreplak J."/>
            <person name="Lopez-Ruiz F.J."/>
            <person name="Lu X."/>
            <person name="Maekawa T."/>
            <person name="Mahanil S."/>
            <person name="Micali C."/>
            <person name="Milgroom M.G."/>
            <person name="Montana G."/>
            <person name="Noir S."/>
            <person name="O'Connell R.J."/>
            <person name="Oberhaensli S."/>
            <person name="Parlange F."/>
            <person name="Pedersen C."/>
            <person name="Quesneville H."/>
            <person name="Reinhardt R."/>
            <person name="Rott M."/>
            <person name="Sacristan S."/>
            <person name="Schmidt S.M."/>
            <person name="Schoen M."/>
            <person name="Skamnioti P."/>
            <person name="Sommer H."/>
            <person name="Stephens A."/>
            <person name="Takahara H."/>
            <person name="Thordal-Christensen H."/>
            <person name="Vigouroux M."/>
            <person name="Wessling R."/>
            <person name="Wicker T."/>
            <person name="Panstruga R."/>
        </authorList>
    </citation>
    <scope>NUCLEOTIDE SEQUENCE [LARGE SCALE GENOMIC DNA]</scope>
    <source>
        <strain evidence="4">DH14</strain>
    </source>
</reference>
<evidence type="ECO:0000313" key="4">
    <source>
        <dbReference type="EMBL" id="CCU79391.1"/>
    </source>
</evidence>
<dbReference type="SUPFAM" id="SSF51735">
    <property type="entry name" value="NAD(P)-binding Rossmann-fold domains"/>
    <property type="match status" value="1"/>
</dbReference>
<name>N1JJS9_BLUG1</name>
<dbReference type="STRING" id="546991.N1JJS9"/>
<dbReference type="InterPro" id="IPR028939">
    <property type="entry name" value="P5C_Rdtase_cat_N"/>
</dbReference>
<dbReference type="Proteomes" id="UP000015441">
    <property type="component" value="Unassembled WGS sequence"/>
</dbReference>
<keyword evidence="5" id="KW-1185">Reference proteome</keyword>
<protein>
    <submittedName>
        <fullName evidence="4">Pyrroline-5-carboxylate reductase</fullName>
    </submittedName>
</protein>
<gene>
    <name evidence="4" type="ORF">BGHDH14_bgh02840</name>
</gene>
<accession>N1JJS9</accession>
<dbReference type="EMBL" id="CAUH01004342">
    <property type="protein sequence ID" value="CCU79391.1"/>
    <property type="molecule type" value="Genomic_DNA"/>
</dbReference>
<evidence type="ECO:0000313" key="5">
    <source>
        <dbReference type="Proteomes" id="UP000015441"/>
    </source>
</evidence>
<sequence length="337" mass="36799">MLPSSLKSYENSSLNNVFPKGMTISVIGCGALGSAILSRLMDACENMRKKSNEAPFDRFFATVSCEESRSSLLSRFSEHQTRFRAYCGENDLWMDAADIVVLAFRPCMIDKILSQKGVRDALAGKLVISLLDETPRRRLENAISISESSAIGEKRSSLYSSITYVPNEKPPYLKCVTVGKAVEHGKAVTVIETPPIVGANETFEKMTRWIFNQCGKTIETVPENFGIGSVLSAASAVSLSVAVDGILDAAVSQGLERAQAREIVGQSLISLGTLLQNNIRPSDLREEACRPQGSTIAGLISLEEDRARWAFCKAIITDSERSKQIILNATSSIQDHR</sequence>
<dbReference type="AlphaFoldDB" id="N1JJS9"/>
<dbReference type="GO" id="GO:0055129">
    <property type="term" value="P:L-proline biosynthetic process"/>
    <property type="evidence" value="ECO:0007669"/>
    <property type="project" value="TreeGrafter"/>
</dbReference>
<dbReference type="Pfam" id="PF14748">
    <property type="entry name" value="P5CR_dimer"/>
    <property type="match status" value="1"/>
</dbReference>
<dbReference type="Gene3D" id="3.40.50.720">
    <property type="entry name" value="NAD(P)-binding Rossmann-like Domain"/>
    <property type="match status" value="1"/>
</dbReference>
<evidence type="ECO:0000256" key="1">
    <source>
        <dbReference type="ARBA" id="ARBA00005525"/>
    </source>
</evidence>
<dbReference type="GO" id="GO:0004735">
    <property type="term" value="F:pyrroline-5-carboxylate reductase activity"/>
    <property type="evidence" value="ECO:0007669"/>
    <property type="project" value="TreeGrafter"/>
</dbReference>
<dbReference type="InterPro" id="IPR029036">
    <property type="entry name" value="P5CR_dimer"/>
</dbReference>
<dbReference type="InterPro" id="IPR008927">
    <property type="entry name" value="6-PGluconate_DH-like_C_sf"/>
</dbReference>
<comment type="similarity">
    <text evidence="1">Belongs to the pyrroline-5-carboxylate reductase family.</text>
</comment>
<dbReference type="PANTHER" id="PTHR11645">
    <property type="entry name" value="PYRROLINE-5-CARBOXYLATE REDUCTASE"/>
    <property type="match status" value="1"/>
</dbReference>
<feature type="domain" description="Pyrroline-5-carboxylate reductase catalytic N-terminal" evidence="2">
    <location>
        <begin position="23"/>
        <end position="131"/>
    </location>
</feature>
<dbReference type="eggNOG" id="KOG3124">
    <property type="taxonomic scope" value="Eukaryota"/>
</dbReference>
<dbReference type="SUPFAM" id="SSF48179">
    <property type="entry name" value="6-phosphogluconate dehydrogenase C-terminal domain-like"/>
    <property type="match status" value="1"/>
</dbReference>
<dbReference type="PANTHER" id="PTHR11645:SF65">
    <property type="entry name" value="HYPOTHETICAL PYRROLINE-5-CARBOXYLATE REDUCTASE (EUROFUNG)"/>
    <property type="match status" value="1"/>
</dbReference>
<dbReference type="InterPro" id="IPR036291">
    <property type="entry name" value="NAD(P)-bd_dom_sf"/>
</dbReference>
<dbReference type="Pfam" id="PF03807">
    <property type="entry name" value="F420_oxidored"/>
    <property type="match status" value="1"/>
</dbReference>
<dbReference type="HOGENOM" id="CLU_042344_1_0_1"/>
<dbReference type="Gene3D" id="1.10.3730.10">
    <property type="entry name" value="ProC C-terminal domain-like"/>
    <property type="match status" value="1"/>
</dbReference>
<proteinExistence type="inferred from homology"/>
<evidence type="ECO:0000259" key="2">
    <source>
        <dbReference type="Pfam" id="PF03807"/>
    </source>
</evidence>
<evidence type="ECO:0000259" key="3">
    <source>
        <dbReference type="Pfam" id="PF14748"/>
    </source>
</evidence>
<organism evidence="4 5">
    <name type="scientific">Blumeria graminis f. sp. hordei (strain DH14)</name>
    <name type="common">Barley powdery mildew</name>
    <name type="synonym">Oidium monilioides f. sp. hordei</name>
    <dbReference type="NCBI Taxonomy" id="546991"/>
    <lineage>
        <taxon>Eukaryota</taxon>
        <taxon>Fungi</taxon>
        <taxon>Dikarya</taxon>
        <taxon>Ascomycota</taxon>
        <taxon>Pezizomycotina</taxon>
        <taxon>Leotiomycetes</taxon>
        <taxon>Erysiphales</taxon>
        <taxon>Erysiphaceae</taxon>
        <taxon>Blumeria</taxon>
        <taxon>Blumeria hordei</taxon>
    </lineage>
</organism>
<dbReference type="OrthoDB" id="10263291at2759"/>
<comment type="caution">
    <text evidence="4">The sequence shown here is derived from an EMBL/GenBank/DDBJ whole genome shotgun (WGS) entry which is preliminary data.</text>
</comment>